<feature type="region of interest" description="Disordered" evidence="1">
    <location>
        <begin position="66"/>
        <end position="112"/>
    </location>
</feature>
<dbReference type="EnsemblMetazoa" id="ACUA021142-RA">
    <property type="protein sequence ID" value="ACUA021142-PA"/>
    <property type="gene ID" value="ACUA021142"/>
</dbReference>
<dbReference type="Proteomes" id="UP000075883">
    <property type="component" value="Unassembled WGS sequence"/>
</dbReference>
<evidence type="ECO:0000313" key="3">
    <source>
        <dbReference type="Proteomes" id="UP000075883"/>
    </source>
</evidence>
<dbReference type="AlphaFoldDB" id="A0A182MLH9"/>
<feature type="compositionally biased region" description="Acidic residues" evidence="1">
    <location>
        <begin position="96"/>
        <end position="112"/>
    </location>
</feature>
<accession>A0A182MLH9</accession>
<evidence type="ECO:0000256" key="1">
    <source>
        <dbReference type="SAM" id="MobiDB-lite"/>
    </source>
</evidence>
<organism evidence="2 3">
    <name type="scientific">Anopheles culicifacies</name>
    <dbReference type="NCBI Taxonomy" id="139723"/>
    <lineage>
        <taxon>Eukaryota</taxon>
        <taxon>Metazoa</taxon>
        <taxon>Ecdysozoa</taxon>
        <taxon>Arthropoda</taxon>
        <taxon>Hexapoda</taxon>
        <taxon>Insecta</taxon>
        <taxon>Pterygota</taxon>
        <taxon>Neoptera</taxon>
        <taxon>Endopterygota</taxon>
        <taxon>Diptera</taxon>
        <taxon>Nematocera</taxon>
        <taxon>Culicoidea</taxon>
        <taxon>Culicidae</taxon>
        <taxon>Anophelinae</taxon>
        <taxon>Anopheles</taxon>
        <taxon>culicifacies species complex</taxon>
    </lineage>
</organism>
<evidence type="ECO:0000313" key="2">
    <source>
        <dbReference type="EnsemblMetazoa" id="ACUA021142-PA"/>
    </source>
</evidence>
<reference evidence="2" key="2">
    <citation type="submission" date="2020-05" db="UniProtKB">
        <authorList>
            <consortium name="EnsemblMetazoa"/>
        </authorList>
    </citation>
    <scope>IDENTIFICATION</scope>
    <source>
        <strain evidence="2">A-37</strain>
    </source>
</reference>
<protein>
    <submittedName>
        <fullName evidence="2">Uncharacterized protein</fullName>
    </submittedName>
</protein>
<dbReference type="VEuPathDB" id="VectorBase:ACUA021142"/>
<sequence>MKQDLTLTLVVLYGVTTLFLLVPRVSTAQIPVPYFAQGHRIGPLSWNEMAYLRRLVQLENEDLEMTTNSAEAEGSDAWDNSCVSEPVNGGGFSKEQEDDEVKESDETIPQEV</sequence>
<reference evidence="3" key="1">
    <citation type="submission" date="2013-09" db="EMBL/GenBank/DDBJ databases">
        <title>The Genome Sequence of Anopheles culicifacies species A.</title>
        <authorList>
            <consortium name="The Broad Institute Genomics Platform"/>
            <person name="Neafsey D.E."/>
            <person name="Besansky N."/>
            <person name="Howell P."/>
            <person name="Walton C."/>
            <person name="Young S.K."/>
            <person name="Zeng Q."/>
            <person name="Gargeya S."/>
            <person name="Fitzgerald M."/>
            <person name="Haas B."/>
            <person name="Abouelleil A."/>
            <person name="Allen A.W."/>
            <person name="Alvarado L."/>
            <person name="Arachchi H.M."/>
            <person name="Berlin A.M."/>
            <person name="Chapman S.B."/>
            <person name="Gainer-Dewar J."/>
            <person name="Goldberg J."/>
            <person name="Griggs A."/>
            <person name="Gujja S."/>
            <person name="Hansen M."/>
            <person name="Howarth C."/>
            <person name="Imamovic A."/>
            <person name="Ireland A."/>
            <person name="Larimer J."/>
            <person name="McCowan C."/>
            <person name="Murphy C."/>
            <person name="Pearson M."/>
            <person name="Poon T.W."/>
            <person name="Priest M."/>
            <person name="Roberts A."/>
            <person name="Saif S."/>
            <person name="Shea T."/>
            <person name="Sisk P."/>
            <person name="Sykes S."/>
            <person name="Wortman J."/>
            <person name="Nusbaum C."/>
            <person name="Birren B."/>
        </authorList>
    </citation>
    <scope>NUCLEOTIDE SEQUENCE [LARGE SCALE GENOMIC DNA]</scope>
    <source>
        <strain evidence="3">A-37</strain>
    </source>
</reference>
<proteinExistence type="predicted"/>
<keyword evidence="3" id="KW-1185">Reference proteome</keyword>
<dbReference type="EMBL" id="AXCM01005537">
    <property type="status" value="NOT_ANNOTATED_CDS"/>
    <property type="molecule type" value="Genomic_DNA"/>
</dbReference>
<name>A0A182MLH9_9DIPT</name>